<dbReference type="STRING" id="1069536.SINU_04230"/>
<gene>
    <name evidence="1" type="ORF">SINU_04230</name>
</gene>
<name>A0A0U1QQU3_9BACL</name>
<sequence length="88" mass="9910">MQRVHNVMEDAVADLLQQQWRNLPAACHCDGCKADVYALTLNRLKPHYVRMPVGSMYVKAHLMTVQSRATILTALTESVKIISADPHH</sequence>
<dbReference type="Pfam" id="PF10719">
    <property type="entry name" value="ComFB"/>
    <property type="match status" value="1"/>
</dbReference>
<evidence type="ECO:0000313" key="1">
    <source>
        <dbReference type="EMBL" id="KLI03190.1"/>
    </source>
</evidence>
<protein>
    <submittedName>
        <fullName evidence="1">Competence protein ComFB</fullName>
    </submittedName>
</protein>
<organism evidence="1 2">
    <name type="scientific">Sporolactobacillus inulinus CASD</name>
    <dbReference type="NCBI Taxonomy" id="1069536"/>
    <lineage>
        <taxon>Bacteria</taxon>
        <taxon>Bacillati</taxon>
        <taxon>Bacillota</taxon>
        <taxon>Bacilli</taxon>
        <taxon>Bacillales</taxon>
        <taxon>Sporolactobacillaceae</taxon>
        <taxon>Sporolactobacillus</taxon>
    </lineage>
</organism>
<dbReference type="InterPro" id="IPR019657">
    <property type="entry name" value="ComFB"/>
</dbReference>
<evidence type="ECO:0000313" key="2">
    <source>
        <dbReference type="Proteomes" id="UP000035553"/>
    </source>
</evidence>
<reference evidence="1 2" key="1">
    <citation type="journal article" date="2011" name="J. Bacteriol.">
        <title>Draft genome sequence of Sporolactobacillus inulinus strain CASD, an efficient D-lactic acid-producing bacterium with high-concentration lactate tolerance capability.</title>
        <authorList>
            <person name="Yu B."/>
            <person name="Su F."/>
            <person name="Wang L."/>
            <person name="Xu K."/>
            <person name="Zhao B."/>
            <person name="Xu P."/>
        </authorList>
    </citation>
    <scope>NUCLEOTIDE SEQUENCE [LARGE SCALE GENOMIC DNA]</scope>
    <source>
        <strain evidence="1 2">CASD</strain>
    </source>
</reference>
<dbReference type="AlphaFoldDB" id="A0A0U1QQU3"/>
<dbReference type="OrthoDB" id="5616024at2"/>
<comment type="caution">
    <text evidence="1">The sequence shown here is derived from an EMBL/GenBank/DDBJ whole genome shotgun (WGS) entry which is preliminary data.</text>
</comment>
<dbReference type="EMBL" id="AFVQ02000051">
    <property type="protein sequence ID" value="KLI03190.1"/>
    <property type="molecule type" value="Genomic_DNA"/>
</dbReference>
<proteinExistence type="predicted"/>
<accession>A0A0U1QQU3</accession>
<dbReference type="Proteomes" id="UP000035553">
    <property type="component" value="Unassembled WGS sequence"/>
</dbReference>
<keyword evidence="2" id="KW-1185">Reference proteome</keyword>